<evidence type="ECO:0000259" key="11">
    <source>
        <dbReference type="Pfam" id="PF23598"/>
    </source>
</evidence>
<dbReference type="InterPro" id="IPR038005">
    <property type="entry name" value="RX-like_CC"/>
</dbReference>
<dbReference type="GO" id="GO:0002758">
    <property type="term" value="P:innate immune response-activating signaling pathway"/>
    <property type="evidence" value="ECO:0007669"/>
    <property type="project" value="UniProtKB-ARBA"/>
</dbReference>
<feature type="domain" description="Disease resistance protein winged helix" evidence="10">
    <location>
        <begin position="456"/>
        <end position="528"/>
    </location>
</feature>
<proteinExistence type="inferred from homology"/>
<accession>A0A9R1P918</accession>
<dbReference type="PANTHER" id="PTHR23155">
    <property type="entry name" value="DISEASE RESISTANCE PROTEIN RP"/>
    <property type="match status" value="1"/>
</dbReference>
<dbReference type="Pfam" id="PF23598">
    <property type="entry name" value="LRR_14"/>
    <property type="match status" value="1"/>
</dbReference>
<comment type="similarity">
    <text evidence="1">Belongs to the disease resistance NB-LRR family.</text>
</comment>
<keyword evidence="4" id="KW-0547">Nucleotide-binding</keyword>
<dbReference type="CDD" id="cd14798">
    <property type="entry name" value="RX-CC_like"/>
    <property type="match status" value="1"/>
</dbReference>
<organism evidence="12 13">
    <name type="scientific">Triticum turgidum subsp. durum</name>
    <name type="common">Durum wheat</name>
    <name type="synonym">Triticum durum</name>
    <dbReference type="NCBI Taxonomy" id="4567"/>
    <lineage>
        <taxon>Eukaryota</taxon>
        <taxon>Viridiplantae</taxon>
        <taxon>Streptophyta</taxon>
        <taxon>Embryophyta</taxon>
        <taxon>Tracheophyta</taxon>
        <taxon>Spermatophyta</taxon>
        <taxon>Magnoliopsida</taxon>
        <taxon>Liliopsida</taxon>
        <taxon>Poales</taxon>
        <taxon>Poaceae</taxon>
        <taxon>BOP clade</taxon>
        <taxon>Pooideae</taxon>
        <taxon>Triticodae</taxon>
        <taxon>Triticeae</taxon>
        <taxon>Triticinae</taxon>
        <taxon>Triticum</taxon>
    </lineage>
</organism>
<keyword evidence="13" id="KW-1185">Reference proteome</keyword>
<dbReference type="Pfam" id="PF23559">
    <property type="entry name" value="WHD_DRP"/>
    <property type="match status" value="1"/>
</dbReference>
<dbReference type="InterPro" id="IPR055414">
    <property type="entry name" value="LRR_R13L4/SHOC2-like"/>
</dbReference>
<evidence type="ECO:0000259" key="8">
    <source>
        <dbReference type="Pfam" id="PF00931"/>
    </source>
</evidence>
<dbReference type="SUPFAM" id="SSF52540">
    <property type="entry name" value="P-loop containing nucleoside triphosphate hydrolases"/>
    <property type="match status" value="1"/>
</dbReference>
<dbReference type="GO" id="GO:0009626">
    <property type="term" value="P:plant-type hypersensitive response"/>
    <property type="evidence" value="ECO:0007669"/>
    <property type="project" value="UniProtKB-ARBA"/>
</dbReference>
<feature type="domain" description="NB-ARC" evidence="8">
    <location>
        <begin position="189"/>
        <end position="367"/>
    </location>
</feature>
<dbReference type="InterPro" id="IPR044974">
    <property type="entry name" value="Disease_R_plants"/>
</dbReference>
<dbReference type="SUPFAM" id="SSF52058">
    <property type="entry name" value="L domain-like"/>
    <property type="match status" value="1"/>
</dbReference>
<dbReference type="InterPro" id="IPR042197">
    <property type="entry name" value="Apaf_helical"/>
</dbReference>
<dbReference type="FunFam" id="1.10.10.10:FF:000322">
    <property type="entry name" value="Probable disease resistance protein At1g63360"/>
    <property type="match status" value="1"/>
</dbReference>
<dbReference type="GO" id="GO:0042742">
    <property type="term" value="P:defense response to bacterium"/>
    <property type="evidence" value="ECO:0007669"/>
    <property type="project" value="UniProtKB-ARBA"/>
</dbReference>
<keyword evidence="3" id="KW-0677">Repeat</keyword>
<evidence type="ECO:0000259" key="9">
    <source>
        <dbReference type="Pfam" id="PF18052"/>
    </source>
</evidence>
<dbReference type="GO" id="GO:0043531">
    <property type="term" value="F:ADP binding"/>
    <property type="evidence" value="ECO:0007669"/>
    <property type="project" value="InterPro"/>
</dbReference>
<sequence>MQGATQLMTIAGRLVGEEYQQLRRVGGKVAELSDELDTMNAILRMLSDADESAVDHFIRVWMKQVQELAYDAEDCVHLYIFRIRCRRRDGLLVWSKTKRIVATLFPRRRLARQINALRARAVVISERHARYGVSREALLRITTSSLAAPAPVSGHALGRPEANDPHHLVGITDQANTLADMVKSMSNNERDMKLKVFSIVGFGGPGKTTLAMEVCRHLEADFQRQAQVSVSQAFGGRKDMEGLLKRVLQQIVKPKADNAQGIKEEDPLDGIDTMGVDELTGKLEELLMDTRYLIVVDDVWTVATWDAIRSKLPDYNNGSRIIVTTRIETVAEACSDASVDGDCIYRIKHLNTEDSEKLFLSRAFGREDATLSDDLKVEMDKNLKRCGGLPMAIISIASLLASYKSSESKDMWERVRKSIGSHMESHPTLEGMRQIVTLSFNHLHYYLKGCMMYLSILPEDYVIPKDRLLKRWIAEGLVVEIRGLTLMEVAEAYYNELVSRSMIDRAGDIVTWYDGRVETCRVHDMMLEVMVSKSLESNFVSIVGGPYKGMSYDRIRRLSIHGGEEATEDSPSNKTEAGHSRKNDIEGVKMEQVRSLSMFDPEDHMKVLDRLGKFTLLRVLDLEYCTGIKIEHLRYICRMYLLRFLNLKGTAISEMPEEVGELENLEMLDARETHLKDLPKTVSKLQKLEHLQISNHGNNNGWIARRGQGRMKALRTVNKLVLKCDVNAAQEIGDLQQLRELGIVVDMTDMSSPLVQEVNQKLAESLSKMFSLRWLNIRSTSYDKNAMNFLHDVKSPPRLLQYLRIGAGISKLPDWIGSLNNVVDLFIAWTFVTGDQLFEPACKLRNLERMHLEVYCYGDRELVARTAHTFPALKELSVDFNGDNMEAVQFQEKSMVKLERLILQFWEREDKTVVGIEHLTNLKEVKLTGTRHNPAFDRGVEQVKAVNMSRPKSDQIKVVVKYE</sequence>
<dbReference type="Proteomes" id="UP000324705">
    <property type="component" value="Chromosome 2A"/>
</dbReference>
<reference evidence="12 13" key="1">
    <citation type="submission" date="2017-09" db="EMBL/GenBank/DDBJ databases">
        <authorList>
            <consortium name="International Durum Wheat Genome Sequencing Consortium (IDWGSC)"/>
            <person name="Milanesi L."/>
        </authorList>
    </citation>
    <scope>NUCLEOTIDE SEQUENCE [LARGE SCALE GENOMIC DNA]</scope>
    <source>
        <strain evidence="13">cv. Svevo</strain>
    </source>
</reference>
<evidence type="ECO:0000256" key="5">
    <source>
        <dbReference type="ARBA" id="ARBA00022821"/>
    </source>
</evidence>
<dbReference type="Pfam" id="PF18052">
    <property type="entry name" value="Rx_N"/>
    <property type="match status" value="1"/>
</dbReference>
<dbReference type="EMBL" id="LT934113">
    <property type="protein sequence ID" value="VAH38960.1"/>
    <property type="molecule type" value="Genomic_DNA"/>
</dbReference>
<evidence type="ECO:0000256" key="4">
    <source>
        <dbReference type="ARBA" id="ARBA00022741"/>
    </source>
</evidence>
<gene>
    <name evidence="12" type="ORF">TRITD_2Av1G288010</name>
</gene>
<evidence type="ECO:0000259" key="10">
    <source>
        <dbReference type="Pfam" id="PF23559"/>
    </source>
</evidence>
<evidence type="ECO:0000256" key="2">
    <source>
        <dbReference type="ARBA" id="ARBA00022614"/>
    </source>
</evidence>
<evidence type="ECO:0000313" key="12">
    <source>
        <dbReference type="EMBL" id="VAH38960.1"/>
    </source>
</evidence>
<dbReference type="InterPro" id="IPR058922">
    <property type="entry name" value="WHD_DRP"/>
</dbReference>
<dbReference type="Gramene" id="TRITD2Av1G288010.2">
    <property type="protein sequence ID" value="TRITD2Av1G288010.2"/>
    <property type="gene ID" value="TRITD2Av1G288010"/>
</dbReference>
<keyword evidence="6" id="KW-0175">Coiled coil</keyword>
<dbReference type="OMA" id="YLRIGAC"/>
<protein>
    <submittedName>
        <fullName evidence="12">Uncharacterized protein</fullName>
    </submittedName>
</protein>
<dbReference type="InterPro" id="IPR036388">
    <property type="entry name" value="WH-like_DNA-bd_sf"/>
</dbReference>
<dbReference type="Gene3D" id="1.10.8.430">
    <property type="entry name" value="Helical domain of apoptotic protease-activating factors"/>
    <property type="match status" value="1"/>
</dbReference>
<evidence type="ECO:0000256" key="1">
    <source>
        <dbReference type="ARBA" id="ARBA00008894"/>
    </source>
</evidence>
<dbReference type="Gene3D" id="3.80.10.10">
    <property type="entry name" value="Ribonuclease Inhibitor"/>
    <property type="match status" value="1"/>
</dbReference>
<keyword evidence="5" id="KW-0611">Plant defense</keyword>
<dbReference type="Pfam" id="PF00931">
    <property type="entry name" value="NB-ARC"/>
    <property type="match status" value="1"/>
</dbReference>
<dbReference type="PRINTS" id="PR00364">
    <property type="entry name" value="DISEASERSIST"/>
</dbReference>
<dbReference type="Gene3D" id="3.40.50.300">
    <property type="entry name" value="P-loop containing nucleotide triphosphate hydrolases"/>
    <property type="match status" value="1"/>
</dbReference>
<evidence type="ECO:0000256" key="7">
    <source>
        <dbReference type="SAM" id="MobiDB-lite"/>
    </source>
</evidence>
<keyword evidence="2" id="KW-0433">Leucine-rich repeat</keyword>
<evidence type="ECO:0000256" key="3">
    <source>
        <dbReference type="ARBA" id="ARBA00022737"/>
    </source>
</evidence>
<dbReference type="InterPro" id="IPR041118">
    <property type="entry name" value="Rx_N"/>
</dbReference>
<evidence type="ECO:0000313" key="13">
    <source>
        <dbReference type="Proteomes" id="UP000324705"/>
    </source>
</evidence>
<evidence type="ECO:0000256" key="6">
    <source>
        <dbReference type="ARBA" id="ARBA00023054"/>
    </source>
</evidence>
<name>A0A9R1P918_TRITD</name>
<dbReference type="InterPro" id="IPR032675">
    <property type="entry name" value="LRR_dom_sf"/>
</dbReference>
<dbReference type="Gene3D" id="1.10.10.10">
    <property type="entry name" value="Winged helix-like DNA-binding domain superfamily/Winged helix DNA-binding domain"/>
    <property type="match status" value="1"/>
</dbReference>
<dbReference type="InterPro" id="IPR027417">
    <property type="entry name" value="P-loop_NTPase"/>
</dbReference>
<feature type="region of interest" description="Disordered" evidence="7">
    <location>
        <begin position="563"/>
        <end position="583"/>
    </location>
</feature>
<feature type="domain" description="Disease resistance R13L4/SHOC-2-like LRR" evidence="11">
    <location>
        <begin position="592"/>
        <end position="946"/>
    </location>
</feature>
<dbReference type="InterPro" id="IPR002182">
    <property type="entry name" value="NB-ARC"/>
</dbReference>
<dbReference type="Gene3D" id="1.20.5.4130">
    <property type="match status" value="1"/>
</dbReference>
<dbReference type="AlphaFoldDB" id="A0A9R1P918"/>
<dbReference type="PANTHER" id="PTHR23155:SF1005">
    <property type="entry name" value="OS07G0197300 PROTEIN"/>
    <property type="match status" value="1"/>
</dbReference>
<feature type="domain" description="Disease resistance N-terminal" evidence="9">
    <location>
        <begin position="11"/>
        <end position="93"/>
    </location>
</feature>